<dbReference type="EC" id="2.7.13.3" evidence="2"/>
<sequence>MRDFGSGIPPKDLAHIFERFYRADRARSSASGDGVARAPSSGGSGLGLAIVKHIALAHGGTVRAESWAGEGSLFEFRFPNVTEDADGAGQPADQTAVPPASS</sequence>
<dbReference type="Pfam" id="PF02518">
    <property type="entry name" value="HATPase_c"/>
    <property type="match status" value="1"/>
</dbReference>
<dbReference type="GO" id="GO:0016036">
    <property type="term" value="P:cellular response to phosphate starvation"/>
    <property type="evidence" value="ECO:0007669"/>
    <property type="project" value="TreeGrafter"/>
</dbReference>
<dbReference type="SUPFAM" id="SSF55874">
    <property type="entry name" value="ATPase domain of HSP90 chaperone/DNA topoisomerase II/histidine kinase"/>
    <property type="match status" value="1"/>
</dbReference>
<comment type="caution">
    <text evidence="9">The sequence shown here is derived from an EMBL/GenBank/DDBJ whole genome shotgun (WGS) entry which is preliminary data.</text>
</comment>
<dbReference type="InterPro" id="IPR005467">
    <property type="entry name" value="His_kinase_dom"/>
</dbReference>
<dbReference type="EMBL" id="VSSQ01144831">
    <property type="protein sequence ID" value="MPN64244.1"/>
    <property type="molecule type" value="Genomic_DNA"/>
</dbReference>
<evidence type="ECO:0000259" key="8">
    <source>
        <dbReference type="PROSITE" id="PS50109"/>
    </source>
</evidence>
<dbReference type="CDD" id="cd00075">
    <property type="entry name" value="HATPase"/>
    <property type="match status" value="1"/>
</dbReference>
<evidence type="ECO:0000256" key="5">
    <source>
        <dbReference type="ARBA" id="ARBA00022777"/>
    </source>
</evidence>
<keyword evidence="3" id="KW-0597">Phosphoprotein</keyword>
<gene>
    <name evidence="9" type="ORF">SDC9_212015</name>
</gene>
<dbReference type="InterPro" id="IPR050351">
    <property type="entry name" value="BphY/WalK/GraS-like"/>
</dbReference>
<dbReference type="Gene3D" id="3.30.565.10">
    <property type="entry name" value="Histidine kinase-like ATPase, C-terminal domain"/>
    <property type="match status" value="1"/>
</dbReference>
<comment type="catalytic activity">
    <reaction evidence="1">
        <text>ATP + protein L-histidine = ADP + protein N-phospho-L-histidine.</text>
        <dbReference type="EC" id="2.7.13.3"/>
    </reaction>
</comment>
<evidence type="ECO:0000256" key="1">
    <source>
        <dbReference type="ARBA" id="ARBA00000085"/>
    </source>
</evidence>
<feature type="domain" description="Histidine kinase" evidence="8">
    <location>
        <begin position="1"/>
        <end position="82"/>
    </location>
</feature>
<keyword evidence="4" id="KW-0808">Transferase</keyword>
<evidence type="ECO:0000256" key="6">
    <source>
        <dbReference type="ARBA" id="ARBA00023012"/>
    </source>
</evidence>
<keyword evidence="6" id="KW-0902">Two-component regulatory system</keyword>
<dbReference type="GO" id="GO:0004721">
    <property type="term" value="F:phosphoprotein phosphatase activity"/>
    <property type="evidence" value="ECO:0007669"/>
    <property type="project" value="TreeGrafter"/>
</dbReference>
<organism evidence="9">
    <name type="scientific">bioreactor metagenome</name>
    <dbReference type="NCBI Taxonomy" id="1076179"/>
    <lineage>
        <taxon>unclassified sequences</taxon>
        <taxon>metagenomes</taxon>
        <taxon>ecological metagenomes</taxon>
    </lineage>
</organism>
<evidence type="ECO:0000256" key="3">
    <source>
        <dbReference type="ARBA" id="ARBA00022553"/>
    </source>
</evidence>
<name>A0A645JXC2_9ZZZZ</name>
<evidence type="ECO:0000256" key="2">
    <source>
        <dbReference type="ARBA" id="ARBA00012438"/>
    </source>
</evidence>
<dbReference type="InterPro" id="IPR003594">
    <property type="entry name" value="HATPase_dom"/>
</dbReference>
<dbReference type="PROSITE" id="PS50109">
    <property type="entry name" value="HIS_KIN"/>
    <property type="match status" value="1"/>
</dbReference>
<dbReference type="GO" id="GO:0000155">
    <property type="term" value="F:phosphorelay sensor kinase activity"/>
    <property type="evidence" value="ECO:0007669"/>
    <property type="project" value="TreeGrafter"/>
</dbReference>
<evidence type="ECO:0000256" key="4">
    <source>
        <dbReference type="ARBA" id="ARBA00022679"/>
    </source>
</evidence>
<accession>A0A645JXC2</accession>
<protein>
    <recommendedName>
        <fullName evidence="2">histidine kinase</fullName>
        <ecNumber evidence="2">2.7.13.3</ecNumber>
    </recommendedName>
</protein>
<reference evidence="9" key="1">
    <citation type="submission" date="2019-08" db="EMBL/GenBank/DDBJ databases">
        <authorList>
            <person name="Kucharzyk K."/>
            <person name="Murdoch R.W."/>
            <person name="Higgins S."/>
            <person name="Loffler F."/>
        </authorList>
    </citation>
    <scope>NUCLEOTIDE SEQUENCE</scope>
</reference>
<dbReference type="GO" id="GO:0005886">
    <property type="term" value="C:plasma membrane"/>
    <property type="evidence" value="ECO:0007669"/>
    <property type="project" value="TreeGrafter"/>
</dbReference>
<keyword evidence="5" id="KW-0418">Kinase</keyword>
<feature type="region of interest" description="Disordered" evidence="7">
    <location>
        <begin position="82"/>
        <end position="102"/>
    </location>
</feature>
<dbReference type="InterPro" id="IPR036890">
    <property type="entry name" value="HATPase_C_sf"/>
</dbReference>
<dbReference type="PANTHER" id="PTHR45453:SF1">
    <property type="entry name" value="PHOSPHATE REGULON SENSOR PROTEIN PHOR"/>
    <property type="match status" value="1"/>
</dbReference>
<evidence type="ECO:0000256" key="7">
    <source>
        <dbReference type="SAM" id="MobiDB-lite"/>
    </source>
</evidence>
<dbReference type="PANTHER" id="PTHR45453">
    <property type="entry name" value="PHOSPHATE REGULON SENSOR PROTEIN PHOR"/>
    <property type="match status" value="1"/>
</dbReference>
<evidence type="ECO:0000313" key="9">
    <source>
        <dbReference type="EMBL" id="MPN64244.1"/>
    </source>
</evidence>
<proteinExistence type="predicted"/>
<dbReference type="AlphaFoldDB" id="A0A645JXC2"/>